<dbReference type="AlphaFoldDB" id="A0A937CTX8"/>
<evidence type="ECO:0000313" key="2">
    <source>
        <dbReference type="EMBL" id="MBL0392776.1"/>
    </source>
</evidence>
<dbReference type="InterPro" id="IPR022061">
    <property type="entry name" value="DUF3617"/>
</dbReference>
<proteinExistence type="predicted"/>
<name>A0A937CTX8_9BURK</name>
<dbReference type="RefSeq" id="WP_201675439.1">
    <property type="nucleotide sequence ID" value="NZ_JAEQNE010000004.1"/>
</dbReference>
<gene>
    <name evidence="2" type="ORF">JJ685_16690</name>
</gene>
<comment type="caution">
    <text evidence="2">The sequence shown here is derived from an EMBL/GenBank/DDBJ whole genome shotgun (WGS) entry which is preliminary data.</text>
</comment>
<keyword evidence="1" id="KW-0732">Signal</keyword>
<accession>A0A937CTX8</accession>
<dbReference type="Pfam" id="PF12276">
    <property type="entry name" value="DUF3617"/>
    <property type="match status" value="1"/>
</dbReference>
<evidence type="ECO:0008006" key="4">
    <source>
        <dbReference type="Google" id="ProtNLM"/>
    </source>
</evidence>
<protein>
    <recommendedName>
        <fullName evidence="4">DUF3617 family protein</fullName>
    </recommendedName>
</protein>
<feature type="signal peptide" evidence="1">
    <location>
        <begin position="1"/>
        <end position="30"/>
    </location>
</feature>
<sequence>MQAARLPKITGAPLLVLAGLLATAILPAHAATPVALAPGEYELTTETVLPHLEEALRYATTRTRQCLQAPDATELFPLLRHQAFAGCALVSDAKASDGLHYALQCRNPEAATGSAVFELDGSRLSAVLELKMGGKNMTLSQRLHGPRLGPCPR</sequence>
<dbReference type="Proteomes" id="UP000599109">
    <property type="component" value="Unassembled WGS sequence"/>
</dbReference>
<keyword evidence="3" id="KW-1185">Reference proteome</keyword>
<evidence type="ECO:0000256" key="1">
    <source>
        <dbReference type="SAM" id="SignalP"/>
    </source>
</evidence>
<dbReference type="EMBL" id="JAEQNE010000004">
    <property type="protein sequence ID" value="MBL0392776.1"/>
    <property type="molecule type" value="Genomic_DNA"/>
</dbReference>
<reference evidence="2 3" key="1">
    <citation type="journal article" date="2017" name="Int. J. Syst. Evol. Microbiol.">
        <title>Ramlibacter monticola sp. nov., isolated from forest soil.</title>
        <authorList>
            <person name="Chaudhary D.K."/>
            <person name="Kim J."/>
        </authorList>
    </citation>
    <scope>NUCLEOTIDE SEQUENCE [LARGE SCALE GENOMIC DNA]</scope>
    <source>
        <strain evidence="2 3">KACC 19175</strain>
    </source>
</reference>
<organism evidence="2 3">
    <name type="scientific">Ramlibacter monticola</name>
    <dbReference type="NCBI Taxonomy" id="1926872"/>
    <lineage>
        <taxon>Bacteria</taxon>
        <taxon>Pseudomonadati</taxon>
        <taxon>Pseudomonadota</taxon>
        <taxon>Betaproteobacteria</taxon>
        <taxon>Burkholderiales</taxon>
        <taxon>Comamonadaceae</taxon>
        <taxon>Ramlibacter</taxon>
    </lineage>
</organism>
<evidence type="ECO:0000313" key="3">
    <source>
        <dbReference type="Proteomes" id="UP000599109"/>
    </source>
</evidence>
<feature type="chain" id="PRO_5037368432" description="DUF3617 family protein" evidence="1">
    <location>
        <begin position="31"/>
        <end position="153"/>
    </location>
</feature>